<dbReference type="InterPro" id="IPR018171">
    <property type="entry name" value="Pept_tRNA_hydro_CS"/>
</dbReference>
<keyword evidence="12" id="KW-1185">Reference proteome</keyword>
<dbReference type="EC" id="3.1.1.29" evidence="1 7"/>
<dbReference type="AlphaFoldDB" id="A0A7Y6TWZ1"/>
<feature type="site" description="Stabilizes the basic form of H active site to accept a proton" evidence="7">
    <location>
        <position position="93"/>
    </location>
</feature>
<dbReference type="InterPro" id="IPR001328">
    <property type="entry name" value="Pept_tRNA_hydro"/>
</dbReference>
<feature type="compositionally biased region" description="Low complexity" evidence="10">
    <location>
        <begin position="201"/>
        <end position="210"/>
    </location>
</feature>
<feature type="site" description="Discriminates between blocked and unblocked aminoacyl-tRNA" evidence="7">
    <location>
        <position position="10"/>
    </location>
</feature>
<comment type="caution">
    <text evidence="11">The sequence shown here is derived from an EMBL/GenBank/DDBJ whole genome shotgun (WGS) entry which is preliminary data.</text>
</comment>
<keyword evidence="3 7" id="KW-0378">Hydrolase</keyword>
<dbReference type="Gene3D" id="3.40.50.1470">
    <property type="entry name" value="Peptidyl-tRNA hydrolase"/>
    <property type="match status" value="1"/>
</dbReference>
<feature type="region of interest" description="Disordered" evidence="10">
    <location>
        <begin position="187"/>
        <end position="254"/>
    </location>
</feature>
<dbReference type="GO" id="GO:0004045">
    <property type="term" value="F:peptidyl-tRNA hydrolase activity"/>
    <property type="evidence" value="ECO:0007669"/>
    <property type="project" value="UniProtKB-UniRule"/>
</dbReference>
<dbReference type="SUPFAM" id="SSF53178">
    <property type="entry name" value="Peptidyl-tRNA hydrolase-like"/>
    <property type="match status" value="1"/>
</dbReference>
<evidence type="ECO:0000256" key="6">
    <source>
        <dbReference type="ARBA" id="ARBA00050038"/>
    </source>
</evidence>
<comment type="subunit">
    <text evidence="7">Monomer.</text>
</comment>
<dbReference type="RefSeq" id="WP_176069505.1">
    <property type="nucleotide sequence ID" value="NZ_JABWMJ010000005.1"/>
</dbReference>
<dbReference type="InterPro" id="IPR036416">
    <property type="entry name" value="Pept_tRNA_hydro_sf"/>
</dbReference>
<dbReference type="Proteomes" id="UP000529637">
    <property type="component" value="Unassembled WGS sequence"/>
</dbReference>
<comment type="function">
    <text evidence="7">Hydrolyzes ribosome-free peptidyl-tRNAs (with 1 or more amino acids incorporated), which drop off the ribosome during protein synthesis, or as a result of ribosome stalling.</text>
</comment>
<dbReference type="PANTHER" id="PTHR17224:SF1">
    <property type="entry name" value="PEPTIDYL-TRNA HYDROLASE"/>
    <property type="match status" value="1"/>
</dbReference>
<name>A0A7Y6TWZ1_9BURK</name>
<sequence>MIRLLVGLGNPGPEYAATRHNAGFWFIDEAARKLGATLVPDRAYSGRVARVNVRGQAVWLLQPTTYMNLSGKSVAPLARFFKIEPAEILVAHDELDLLPGLAKLKLGGGNAGHNGLKDINAQLGSADFWRLRLGIGHPGVKAEVVDYVLRKPPLSERELIDKSIEQSLGGLDAMLAGDMAQAGLVIHARPPRPKPPRPPREAAVPADARPGSPAFPREGAGPLSGAAPEGRAGATAGPASATLDRRLDEDDGSP</sequence>
<dbReference type="HAMAP" id="MF_00083">
    <property type="entry name" value="Pept_tRNA_hydro_bact"/>
    <property type="match status" value="1"/>
</dbReference>
<evidence type="ECO:0000256" key="1">
    <source>
        <dbReference type="ARBA" id="ARBA00013260"/>
    </source>
</evidence>
<evidence type="ECO:0000256" key="9">
    <source>
        <dbReference type="RuleBase" id="RU004320"/>
    </source>
</evidence>
<evidence type="ECO:0000313" key="12">
    <source>
        <dbReference type="Proteomes" id="UP000529637"/>
    </source>
</evidence>
<comment type="function">
    <text evidence="7">Catalyzes the release of premature peptidyl moieties from peptidyl-tRNA molecules trapped in stalled 50S ribosomal subunits, and thus maintains levels of free tRNAs and 50S ribosomes.</text>
</comment>
<proteinExistence type="inferred from homology"/>
<evidence type="ECO:0000256" key="4">
    <source>
        <dbReference type="ARBA" id="ARBA00022884"/>
    </source>
</evidence>
<dbReference type="GO" id="GO:0000049">
    <property type="term" value="F:tRNA binding"/>
    <property type="evidence" value="ECO:0007669"/>
    <property type="project" value="UniProtKB-UniRule"/>
</dbReference>
<protein>
    <recommendedName>
        <fullName evidence="6 7">Peptidyl-tRNA hydrolase</fullName>
        <shortName evidence="7">Pth</shortName>
        <ecNumber evidence="1 7">3.1.1.29</ecNumber>
    </recommendedName>
</protein>
<evidence type="ECO:0000313" key="11">
    <source>
        <dbReference type="EMBL" id="NUZ06664.1"/>
    </source>
</evidence>
<dbReference type="EMBL" id="JABWMJ010000005">
    <property type="protein sequence ID" value="NUZ06664.1"/>
    <property type="molecule type" value="Genomic_DNA"/>
</dbReference>
<dbReference type="CDD" id="cd00462">
    <property type="entry name" value="PTH"/>
    <property type="match status" value="1"/>
</dbReference>
<feature type="active site" description="Proton acceptor" evidence="7">
    <location>
        <position position="20"/>
    </location>
</feature>
<dbReference type="FunFam" id="3.40.50.1470:FF:000001">
    <property type="entry name" value="Peptidyl-tRNA hydrolase"/>
    <property type="match status" value="1"/>
</dbReference>
<gene>
    <name evidence="7 11" type="primary">pth</name>
    <name evidence="11" type="ORF">HQN59_12910</name>
</gene>
<feature type="binding site" evidence="7">
    <location>
        <position position="114"/>
    </location>
    <ligand>
        <name>tRNA</name>
        <dbReference type="ChEBI" id="CHEBI:17843"/>
    </ligand>
</feature>
<keyword evidence="4 7" id="KW-0694">RNA-binding</keyword>
<keyword evidence="7" id="KW-0963">Cytoplasm</keyword>
<dbReference type="GO" id="GO:0072344">
    <property type="term" value="P:rescue of stalled ribosome"/>
    <property type="evidence" value="ECO:0007669"/>
    <property type="project" value="UniProtKB-UniRule"/>
</dbReference>
<accession>A0A7Y6TWZ1</accession>
<reference evidence="11 12" key="1">
    <citation type="submission" date="2020-06" db="EMBL/GenBank/DDBJ databases">
        <title>Schlegella sp. ID0723 isolated from air conditioner.</title>
        <authorList>
            <person name="Kim D.Y."/>
            <person name="Kim D.-U."/>
        </authorList>
    </citation>
    <scope>NUCLEOTIDE SEQUENCE [LARGE SCALE GENOMIC DNA]</scope>
    <source>
        <strain evidence="11 12">ID0723</strain>
    </source>
</reference>
<evidence type="ECO:0000256" key="5">
    <source>
        <dbReference type="ARBA" id="ARBA00038063"/>
    </source>
</evidence>
<comment type="catalytic activity">
    <reaction evidence="7 8">
        <text>an N-acyl-L-alpha-aminoacyl-tRNA + H2O = an N-acyl-L-amino acid + a tRNA + H(+)</text>
        <dbReference type="Rhea" id="RHEA:54448"/>
        <dbReference type="Rhea" id="RHEA-COMP:10123"/>
        <dbReference type="Rhea" id="RHEA-COMP:13883"/>
        <dbReference type="ChEBI" id="CHEBI:15377"/>
        <dbReference type="ChEBI" id="CHEBI:15378"/>
        <dbReference type="ChEBI" id="CHEBI:59874"/>
        <dbReference type="ChEBI" id="CHEBI:78442"/>
        <dbReference type="ChEBI" id="CHEBI:138191"/>
        <dbReference type="EC" id="3.1.1.29"/>
    </reaction>
</comment>
<organism evidence="11 12">
    <name type="scientific">Piscinibacter koreensis</name>
    <dbReference type="NCBI Taxonomy" id="2742824"/>
    <lineage>
        <taxon>Bacteria</taxon>
        <taxon>Pseudomonadati</taxon>
        <taxon>Pseudomonadota</taxon>
        <taxon>Betaproteobacteria</taxon>
        <taxon>Burkholderiales</taxon>
        <taxon>Sphaerotilaceae</taxon>
        <taxon>Piscinibacter</taxon>
    </lineage>
</organism>
<comment type="subcellular location">
    <subcellularLocation>
        <location evidence="7">Cytoplasm</location>
    </subcellularLocation>
</comment>
<dbReference type="PROSITE" id="PS01195">
    <property type="entry name" value="PEPT_TRNA_HYDROL_1"/>
    <property type="match status" value="1"/>
</dbReference>
<dbReference type="NCBIfam" id="TIGR00447">
    <property type="entry name" value="pth"/>
    <property type="match status" value="1"/>
</dbReference>
<dbReference type="GO" id="GO:0005737">
    <property type="term" value="C:cytoplasm"/>
    <property type="evidence" value="ECO:0007669"/>
    <property type="project" value="UniProtKB-SubCell"/>
</dbReference>
<evidence type="ECO:0000256" key="8">
    <source>
        <dbReference type="RuleBase" id="RU000673"/>
    </source>
</evidence>
<feature type="binding site" evidence="7">
    <location>
        <position position="15"/>
    </location>
    <ligand>
        <name>tRNA</name>
        <dbReference type="ChEBI" id="CHEBI:17843"/>
    </ligand>
</feature>
<evidence type="ECO:0000256" key="3">
    <source>
        <dbReference type="ARBA" id="ARBA00022801"/>
    </source>
</evidence>
<evidence type="ECO:0000256" key="7">
    <source>
        <dbReference type="HAMAP-Rule" id="MF_00083"/>
    </source>
</evidence>
<evidence type="ECO:0000256" key="2">
    <source>
        <dbReference type="ARBA" id="ARBA00022555"/>
    </source>
</evidence>
<dbReference type="PROSITE" id="PS01196">
    <property type="entry name" value="PEPT_TRNA_HYDROL_2"/>
    <property type="match status" value="1"/>
</dbReference>
<evidence type="ECO:0000256" key="10">
    <source>
        <dbReference type="SAM" id="MobiDB-lite"/>
    </source>
</evidence>
<feature type="binding site" evidence="7">
    <location>
        <position position="66"/>
    </location>
    <ligand>
        <name>tRNA</name>
        <dbReference type="ChEBI" id="CHEBI:17843"/>
    </ligand>
</feature>
<dbReference type="PANTHER" id="PTHR17224">
    <property type="entry name" value="PEPTIDYL-TRNA HYDROLASE"/>
    <property type="match status" value="1"/>
</dbReference>
<feature type="binding site" evidence="7">
    <location>
        <position position="68"/>
    </location>
    <ligand>
        <name>tRNA</name>
        <dbReference type="ChEBI" id="CHEBI:17843"/>
    </ligand>
</feature>
<dbReference type="Pfam" id="PF01195">
    <property type="entry name" value="Pept_tRNA_hydro"/>
    <property type="match status" value="1"/>
</dbReference>
<dbReference type="GO" id="GO:0006515">
    <property type="term" value="P:protein quality control for misfolded or incompletely synthesized proteins"/>
    <property type="evidence" value="ECO:0007669"/>
    <property type="project" value="UniProtKB-UniRule"/>
</dbReference>
<keyword evidence="2 7" id="KW-0820">tRNA-binding</keyword>
<comment type="similarity">
    <text evidence="5 7 9">Belongs to the PTH family.</text>
</comment>